<dbReference type="EMBL" id="CAMGYJ010000003">
    <property type="protein sequence ID" value="CAI0394227.1"/>
    <property type="molecule type" value="Genomic_DNA"/>
</dbReference>
<keyword evidence="2" id="KW-0238">DNA-binding</keyword>
<dbReference type="SUPFAM" id="SSF101941">
    <property type="entry name" value="NAC domain"/>
    <property type="match status" value="1"/>
</dbReference>
<evidence type="ECO:0000256" key="2">
    <source>
        <dbReference type="ARBA" id="ARBA00023125"/>
    </source>
</evidence>
<comment type="caution">
    <text evidence="6">The sequence shown here is derived from an EMBL/GenBank/DDBJ whole genome shotgun (WGS) entry which is preliminary data.</text>
</comment>
<gene>
    <name evidence="6" type="ORF">LITE_LOCUS8237</name>
</gene>
<proteinExistence type="predicted"/>
<dbReference type="InterPro" id="IPR003441">
    <property type="entry name" value="NAC-dom"/>
</dbReference>
<dbReference type="Proteomes" id="UP001154282">
    <property type="component" value="Unassembled WGS sequence"/>
</dbReference>
<reference evidence="6" key="1">
    <citation type="submission" date="2022-08" db="EMBL/GenBank/DDBJ databases">
        <authorList>
            <person name="Gutierrez-Valencia J."/>
        </authorList>
    </citation>
    <scope>NUCLEOTIDE SEQUENCE</scope>
</reference>
<evidence type="ECO:0000256" key="3">
    <source>
        <dbReference type="ARBA" id="ARBA00023163"/>
    </source>
</evidence>
<dbReference type="InterPro" id="IPR036093">
    <property type="entry name" value="NAC_dom_sf"/>
</dbReference>
<evidence type="ECO:0000256" key="4">
    <source>
        <dbReference type="ARBA" id="ARBA00023242"/>
    </source>
</evidence>
<keyword evidence="7" id="KW-1185">Reference proteome</keyword>
<keyword evidence="4" id="KW-0539">Nucleus</keyword>
<feature type="domain" description="NAC" evidence="5">
    <location>
        <begin position="30"/>
        <end position="182"/>
    </location>
</feature>
<accession>A0AAV0I9P9</accession>
<dbReference type="AlphaFoldDB" id="A0AAV0I9P9"/>
<organism evidence="6 7">
    <name type="scientific">Linum tenue</name>
    <dbReference type="NCBI Taxonomy" id="586396"/>
    <lineage>
        <taxon>Eukaryota</taxon>
        <taxon>Viridiplantae</taxon>
        <taxon>Streptophyta</taxon>
        <taxon>Embryophyta</taxon>
        <taxon>Tracheophyta</taxon>
        <taxon>Spermatophyta</taxon>
        <taxon>Magnoliopsida</taxon>
        <taxon>eudicotyledons</taxon>
        <taxon>Gunneridae</taxon>
        <taxon>Pentapetalae</taxon>
        <taxon>rosids</taxon>
        <taxon>fabids</taxon>
        <taxon>Malpighiales</taxon>
        <taxon>Linaceae</taxon>
        <taxon>Linum</taxon>
    </lineage>
</organism>
<dbReference type="Gene3D" id="2.170.150.80">
    <property type="entry name" value="NAC domain"/>
    <property type="match status" value="1"/>
</dbReference>
<protein>
    <recommendedName>
        <fullName evidence="5">NAC domain-containing protein</fullName>
    </recommendedName>
</protein>
<evidence type="ECO:0000259" key="5">
    <source>
        <dbReference type="PROSITE" id="PS51005"/>
    </source>
</evidence>
<evidence type="ECO:0000256" key="1">
    <source>
        <dbReference type="ARBA" id="ARBA00023015"/>
    </source>
</evidence>
<dbReference type="GO" id="GO:0006355">
    <property type="term" value="P:regulation of DNA-templated transcription"/>
    <property type="evidence" value="ECO:0007669"/>
    <property type="project" value="InterPro"/>
</dbReference>
<evidence type="ECO:0000313" key="7">
    <source>
        <dbReference type="Proteomes" id="UP001154282"/>
    </source>
</evidence>
<dbReference type="Pfam" id="PF02365">
    <property type="entry name" value="NAM"/>
    <property type="match status" value="1"/>
</dbReference>
<dbReference type="PROSITE" id="PS51005">
    <property type="entry name" value="NAC"/>
    <property type="match status" value="1"/>
</dbReference>
<dbReference type="GO" id="GO:0003677">
    <property type="term" value="F:DNA binding"/>
    <property type="evidence" value="ECO:0007669"/>
    <property type="project" value="UniProtKB-KW"/>
</dbReference>
<name>A0AAV0I9P9_9ROSI</name>
<keyword evidence="1" id="KW-0805">Transcription regulation</keyword>
<evidence type="ECO:0000313" key="6">
    <source>
        <dbReference type="EMBL" id="CAI0394227.1"/>
    </source>
</evidence>
<keyword evidence="3" id="KW-0804">Transcription</keyword>
<sequence>MLCSSSSFRKTFPEVKKTLFTMANLLEESLPLGIGFEPTEADLLGLLKLKIESEDDSVFDFFDSDPEDLSSANTKENIHCHDDGRVYVFGPPKSKVRRGIQINRDTPNGRWSLKLNSEIRNHGGETVAMKGLYCFCGDELNGDGALLRKGTRKTPWTMSGFRLINGVDRTIGEEIMLYVVRKSTR</sequence>